<name>A0ABW4NBJ7_9SPHN</name>
<sequence>MMDWRERIYSNPNILGGKPIVRGTRISVELILEYLAEGASTAEILDAHDHLTEADVRAAVGFTHDLLVKEASAAQREAA</sequence>
<dbReference type="InterPro" id="IPR036388">
    <property type="entry name" value="WH-like_DNA-bd_sf"/>
</dbReference>
<accession>A0ABW4NBJ7</accession>
<dbReference type="EMBL" id="JBHUFC010000002">
    <property type="protein sequence ID" value="MFD1786849.1"/>
    <property type="molecule type" value="Genomic_DNA"/>
</dbReference>
<keyword evidence="2" id="KW-1185">Reference proteome</keyword>
<dbReference type="RefSeq" id="WP_380939199.1">
    <property type="nucleotide sequence ID" value="NZ_JBHUFC010000002.1"/>
</dbReference>
<organism evidence="1 2">
    <name type="scientific">Sphingomonas floccifaciens</name>
    <dbReference type="NCBI Taxonomy" id="1844115"/>
    <lineage>
        <taxon>Bacteria</taxon>
        <taxon>Pseudomonadati</taxon>
        <taxon>Pseudomonadota</taxon>
        <taxon>Alphaproteobacteria</taxon>
        <taxon>Sphingomonadales</taxon>
        <taxon>Sphingomonadaceae</taxon>
        <taxon>Sphingomonas</taxon>
    </lineage>
</organism>
<protein>
    <submittedName>
        <fullName evidence="1">DUF433 domain-containing protein</fullName>
    </submittedName>
</protein>
<dbReference type="Proteomes" id="UP001597283">
    <property type="component" value="Unassembled WGS sequence"/>
</dbReference>
<dbReference type="PANTHER" id="PTHR34849:SF3">
    <property type="entry name" value="SSR2962 PROTEIN"/>
    <property type="match status" value="1"/>
</dbReference>
<gene>
    <name evidence="1" type="ORF">ACFSC3_04615</name>
</gene>
<dbReference type="SUPFAM" id="SSF46689">
    <property type="entry name" value="Homeodomain-like"/>
    <property type="match status" value="1"/>
</dbReference>
<evidence type="ECO:0000313" key="2">
    <source>
        <dbReference type="Proteomes" id="UP001597283"/>
    </source>
</evidence>
<proteinExistence type="predicted"/>
<dbReference type="InterPro" id="IPR007367">
    <property type="entry name" value="DUF433"/>
</dbReference>
<dbReference type="PANTHER" id="PTHR34849">
    <property type="entry name" value="SSL5025 PROTEIN"/>
    <property type="match status" value="1"/>
</dbReference>
<dbReference type="InterPro" id="IPR009057">
    <property type="entry name" value="Homeodomain-like_sf"/>
</dbReference>
<evidence type="ECO:0000313" key="1">
    <source>
        <dbReference type="EMBL" id="MFD1786849.1"/>
    </source>
</evidence>
<dbReference type="Pfam" id="PF04255">
    <property type="entry name" value="DUF433"/>
    <property type="match status" value="1"/>
</dbReference>
<reference evidence="2" key="1">
    <citation type="journal article" date="2019" name="Int. J. Syst. Evol. Microbiol.">
        <title>The Global Catalogue of Microorganisms (GCM) 10K type strain sequencing project: providing services to taxonomists for standard genome sequencing and annotation.</title>
        <authorList>
            <consortium name="The Broad Institute Genomics Platform"/>
            <consortium name="The Broad Institute Genome Sequencing Center for Infectious Disease"/>
            <person name="Wu L."/>
            <person name="Ma J."/>
        </authorList>
    </citation>
    <scope>NUCLEOTIDE SEQUENCE [LARGE SCALE GENOMIC DNA]</scope>
    <source>
        <strain evidence="2">Q85</strain>
    </source>
</reference>
<dbReference type="Gene3D" id="1.10.10.10">
    <property type="entry name" value="Winged helix-like DNA-binding domain superfamily/Winged helix DNA-binding domain"/>
    <property type="match status" value="1"/>
</dbReference>
<comment type="caution">
    <text evidence="1">The sequence shown here is derived from an EMBL/GenBank/DDBJ whole genome shotgun (WGS) entry which is preliminary data.</text>
</comment>